<gene>
    <name evidence="3" type="ORF">EDD18DRAFT_1039328</name>
</gene>
<evidence type="ECO:0000313" key="3">
    <source>
        <dbReference type="EMBL" id="KAK0502546.1"/>
    </source>
</evidence>
<name>A0AA39QHM9_9AGAR</name>
<keyword evidence="1" id="KW-0677">Repeat</keyword>
<dbReference type="Pfam" id="PF24883">
    <property type="entry name" value="NPHP3_N"/>
    <property type="match status" value="1"/>
</dbReference>
<dbReference type="AlphaFoldDB" id="A0AA39QHM9"/>
<proteinExistence type="predicted"/>
<feature type="non-terminal residue" evidence="3">
    <location>
        <position position="1"/>
    </location>
</feature>
<keyword evidence="4" id="KW-1185">Reference proteome</keyword>
<sequence>DHALIHRYEKAADIAAWFTPLDYTSIQQVKPEQHIDNTGQWFLESLKFWNWVVGSGKSSTLWCPGNHDARKTVLASIVVDHLCKNFAEENIPVLGVFGDWQNADTQTMLSIIHSLLKQLLYFENGHSSSLEKRYK</sequence>
<dbReference type="EMBL" id="JAUEPU010000005">
    <property type="protein sequence ID" value="KAK0502546.1"/>
    <property type="molecule type" value="Genomic_DNA"/>
</dbReference>
<protein>
    <recommendedName>
        <fullName evidence="2">Nephrocystin 3-like N-terminal domain-containing protein</fullName>
    </recommendedName>
</protein>
<accession>A0AA39QHM9</accession>
<reference evidence="3" key="1">
    <citation type="submission" date="2023-06" db="EMBL/GenBank/DDBJ databases">
        <authorList>
            <consortium name="Lawrence Berkeley National Laboratory"/>
            <person name="Ahrendt S."/>
            <person name="Sahu N."/>
            <person name="Indic B."/>
            <person name="Wong-Bajracharya J."/>
            <person name="Merenyi Z."/>
            <person name="Ke H.-M."/>
            <person name="Monk M."/>
            <person name="Kocsube S."/>
            <person name="Drula E."/>
            <person name="Lipzen A."/>
            <person name="Balint B."/>
            <person name="Henrissat B."/>
            <person name="Andreopoulos B."/>
            <person name="Martin F.M."/>
            <person name="Harder C.B."/>
            <person name="Rigling D."/>
            <person name="Ford K.L."/>
            <person name="Foster G.D."/>
            <person name="Pangilinan J."/>
            <person name="Papanicolaou A."/>
            <person name="Barry K."/>
            <person name="LaButti K."/>
            <person name="Viragh M."/>
            <person name="Koriabine M."/>
            <person name="Yan M."/>
            <person name="Riley R."/>
            <person name="Champramary S."/>
            <person name="Plett K.L."/>
            <person name="Tsai I.J."/>
            <person name="Slot J."/>
            <person name="Sipos G."/>
            <person name="Plett J."/>
            <person name="Nagy L.G."/>
            <person name="Grigoriev I.V."/>
        </authorList>
    </citation>
    <scope>NUCLEOTIDE SEQUENCE</scope>
    <source>
        <strain evidence="3">HWK02</strain>
    </source>
</reference>
<dbReference type="PANTHER" id="PTHR10039:SF15">
    <property type="entry name" value="NACHT DOMAIN-CONTAINING PROTEIN"/>
    <property type="match status" value="1"/>
</dbReference>
<dbReference type="Proteomes" id="UP001175228">
    <property type="component" value="Unassembled WGS sequence"/>
</dbReference>
<feature type="non-terminal residue" evidence="3">
    <location>
        <position position="135"/>
    </location>
</feature>
<dbReference type="InterPro" id="IPR056884">
    <property type="entry name" value="NPHP3-like_N"/>
</dbReference>
<feature type="domain" description="Nephrocystin 3-like N-terminal" evidence="2">
    <location>
        <begin position="37"/>
        <end position="133"/>
    </location>
</feature>
<evidence type="ECO:0000256" key="1">
    <source>
        <dbReference type="ARBA" id="ARBA00022737"/>
    </source>
</evidence>
<organism evidence="3 4">
    <name type="scientific">Armillaria luteobubalina</name>
    <dbReference type="NCBI Taxonomy" id="153913"/>
    <lineage>
        <taxon>Eukaryota</taxon>
        <taxon>Fungi</taxon>
        <taxon>Dikarya</taxon>
        <taxon>Basidiomycota</taxon>
        <taxon>Agaricomycotina</taxon>
        <taxon>Agaricomycetes</taxon>
        <taxon>Agaricomycetidae</taxon>
        <taxon>Agaricales</taxon>
        <taxon>Marasmiineae</taxon>
        <taxon>Physalacriaceae</taxon>
        <taxon>Armillaria</taxon>
    </lineage>
</organism>
<evidence type="ECO:0000313" key="4">
    <source>
        <dbReference type="Proteomes" id="UP001175228"/>
    </source>
</evidence>
<evidence type="ECO:0000259" key="2">
    <source>
        <dbReference type="Pfam" id="PF24883"/>
    </source>
</evidence>
<dbReference type="PANTHER" id="PTHR10039">
    <property type="entry name" value="AMELOGENIN"/>
    <property type="match status" value="1"/>
</dbReference>
<comment type="caution">
    <text evidence="3">The sequence shown here is derived from an EMBL/GenBank/DDBJ whole genome shotgun (WGS) entry which is preliminary data.</text>
</comment>